<dbReference type="Proteomes" id="UP000831390">
    <property type="component" value="Plasmid unnamed2"/>
</dbReference>
<reference evidence="1 2" key="1">
    <citation type="submission" date="2022-03" db="EMBL/GenBank/DDBJ databases">
        <title>Hymenobactersp. isolated from the air.</title>
        <authorList>
            <person name="Won M."/>
            <person name="Kwon S.-W."/>
        </authorList>
    </citation>
    <scope>NUCLEOTIDE SEQUENCE [LARGE SCALE GENOMIC DNA]</scope>
    <source>
        <strain evidence="1 2">KACC 22596</strain>
        <plasmid evidence="1 2">unnamed2</plasmid>
    </source>
</reference>
<dbReference type="Gene3D" id="3.60.15.10">
    <property type="entry name" value="Ribonuclease Z/Hydroxyacylglutathione hydrolase-like"/>
    <property type="match status" value="1"/>
</dbReference>
<gene>
    <name evidence="1" type="ORF">MTP16_24325</name>
</gene>
<keyword evidence="1" id="KW-0614">Plasmid</keyword>
<accession>A0ABY4BBU0</accession>
<proteinExistence type="predicted"/>
<geneLocation type="plasmid" evidence="1 2">
    <name>unnamed2</name>
</geneLocation>
<evidence type="ECO:0000313" key="1">
    <source>
        <dbReference type="EMBL" id="UOE36620.1"/>
    </source>
</evidence>
<evidence type="ECO:0008006" key="3">
    <source>
        <dbReference type="Google" id="ProtNLM"/>
    </source>
</evidence>
<protein>
    <recommendedName>
        <fullName evidence="3">MBL fold metallo-hydrolase</fullName>
    </recommendedName>
</protein>
<keyword evidence="2" id="KW-1185">Reference proteome</keyword>
<name>A0ABY4BBU0_9BACT</name>
<dbReference type="InterPro" id="IPR036866">
    <property type="entry name" value="RibonucZ/Hydroxyglut_hydro"/>
</dbReference>
<evidence type="ECO:0000313" key="2">
    <source>
        <dbReference type="Proteomes" id="UP000831390"/>
    </source>
</evidence>
<sequence length="381" mass="42319">MHKITIYNLGNADTSRIDLANGKKLLIDYADMRCATDPKDKRTDLPVQLRADLKTAKRNYYDVVAFTHLDEDHTYGASSFFELLHAAKYQGADRVVINELWVPAAVILEDGCEDETRILRQEARYRLKQGKGIRVFSGPDQLTDWLAGEGLTVADRQDLITDAGNLIPGFGLDTDGVEFFVHSPFASRTAGGGLAAMDRNSDALTFQATFQEGSQKTRMHFFSDIDWEVIKSIVKVTEYYGQKDPARLERLWWDIFKIAHHCSYKSLSSDKGSEVTVPDEHVKKLFETYGQNRARLISTSKPIPGNDDDVQPPHRQAAAYYKGQAKRLGGEFLVTMEHTSILYPEPIVIKIDQLGASIGKLAAAASVAGGSIPPPRAGRPS</sequence>
<dbReference type="EMBL" id="CP094536">
    <property type="protein sequence ID" value="UOE36620.1"/>
    <property type="molecule type" value="Genomic_DNA"/>
</dbReference>
<organism evidence="1 2">
    <name type="scientific">Hymenobacter monticola</name>
    <dbReference type="NCBI Taxonomy" id="1705399"/>
    <lineage>
        <taxon>Bacteria</taxon>
        <taxon>Pseudomonadati</taxon>
        <taxon>Bacteroidota</taxon>
        <taxon>Cytophagia</taxon>
        <taxon>Cytophagales</taxon>
        <taxon>Hymenobacteraceae</taxon>
        <taxon>Hymenobacter</taxon>
    </lineage>
</organism>
<dbReference type="RefSeq" id="WP_243520665.1">
    <property type="nucleotide sequence ID" value="NZ_CP094536.1"/>
</dbReference>